<evidence type="ECO:0000256" key="1">
    <source>
        <dbReference type="SAM" id="MobiDB-lite"/>
    </source>
</evidence>
<feature type="compositionally biased region" description="Basic residues" evidence="1">
    <location>
        <begin position="113"/>
        <end position="145"/>
    </location>
</feature>
<organism evidence="2 3">
    <name type="scientific">Nannocystis punicea</name>
    <dbReference type="NCBI Taxonomy" id="2995304"/>
    <lineage>
        <taxon>Bacteria</taxon>
        <taxon>Pseudomonadati</taxon>
        <taxon>Myxococcota</taxon>
        <taxon>Polyangia</taxon>
        <taxon>Nannocystales</taxon>
        <taxon>Nannocystaceae</taxon>
        <taxon>Nannocystis</taxon>
    </lineage>
</organism>
<keyword evidence="3" id="KW-1185">Reference proteome</keyword>
<evidence type="ECO:0000313" key="2">
    <source>
        <dbReference type="EMBL" id="WAS93780.1"/>
    </source>
</evidence>
<name>A0ABY7H3D6_9BACT</name>
<feature type="compositionally biased region" description="Acidic residues" evidence="1">
    <location>
        <begin position="216"/>
        <end position="228"/>
    </location>
</feature>
<dbReference type="RefSeq" id="WP_269036130.1">
    <property type="nucleotide sequence ID" value="NZ_CP114040.1"/>
</dbReference>
<feature type="compositionally biased region" description="Basic residues" evidence="1">
    <location>
        <begin position="73"/>
        <end position="104"/>
    </location>
</feature>
<dbReference type="Proteomes" id="UP001164459">
    <property type="component" value="Chromosome"/>
</dbReference>
<proteinExistence type="predicted"/>
<feature type="compositionally biased region" description="Polar residues" evidence="1">
    <location>
        <begin position="11"/>
        <end position="21"/>
    </location>
</feature>
<protein>
    <submittedName>
        <fullName evidence="2">Uncharacterized protein</fullName>
    </submittedName>
</protein>
<dbReference type="EMBL" id="CP114040">
    <property type="protein sequence ID" value="WAS93780.1"/>
    <property type="molecule type" value="Genomic_DNA"/>
</dbReference>
<feature type="region of interest" description="Disordered" evidence="1">
    <location>
        <begin position="1"/>
        <end position="30"/>
    </location>
</feature>
<accession>A0ABY7H3D6</accession>
<evidence type="ECO:0000313" key="3">
    <source>
        <dbReference type="Proteomes" id="UP001164459"/>
    </source>
</evidence>
<reference evidence="2" key="1">
    <citation type="submission" date="2022-11" db="EMBL/GenBank/DDBJ databases">
        <title>Minimal conservation of predation-associated metabolite biosynthetic gene clusters underscores biosynthetic potential of Myxococcota including descriptions for ten novel species: Archangium lansinium sp. nov., Myxococcus landrumus sp. nov., Nannocystis bai.</title>
        <authorList>
            <person name="Ahearne A."/>
            <person name="Stevens C."/>
            <person name="Dowd S."/>
        </authorList>
    </citation>
    <scope>NUCLEOTIDE SEQUENCE</scope>
    <source>
        <strain evidence="2">Fl3</strain>
    </source>
</reference>
<feature type="compositionally biased region" description="Acidic residues" evidence="1">
    <location>
        <begin position="180"/>
        <end position="198"/>
    </location>
</feature>
<gene>
    <name evidence="2" type="ORF">O0S08_47210</name>
</gene>
<sequence length="259" mass="26645">MAPDAARPTLASVSDVRSTSDASRERGRACRSSLRVLVQIDKVVALRGKMLWSQWVTSQASGPWGGGAMATSYRKKATKKTASKKTAKKAAPKKATKKAAKKATAKTPAAKKTTAKKTTAKKTAAKKTTAKKTAAKKTAAKKTASKRPPQEAAPVAAVTTSGEADGGGGAKAEASSGSSDSEEESGGDTEDDLADMSEETGPSELEVSRRLSADLDATDDADDDDDGSPAELMTAPGSGAPLDDDVLSRLGDDDDDLDD</sequence>
<feature type="region of interest" description="Disordered" evidence="1">
    <location>
        <begin position="58"/>
        <end position="259"/>
    </location>
</feature>